<reference evidence="3 4" key="1">
    <citation type="journal article" date="2023" name="Sci. Data">
        <title>Genome assembly of the Korean intertidal mud-creeper Batillaria attramentaria.</title>
        <authorList>
            <person name="Patra A.K."/>
            <person name="Ho P.T."/>
            <person name="Jun S."/>
            <person name="Lee S.J."/>
            <person name="Kim Y."/>
            <person name="Won Y.J."/>
        </authorList>
    </citation>
    <scope>NUCLEOTIDE SEQUENCE [LARGE SCALE GENOMIC DNA]</scope>
    <source>
        <strain evidence="3">Wonlab-2016</strain>
    </source>
</reference>
<accession>A0ABD0KXN5</accession>
<feature type="transmembrane region" description="Helical" evidence="2">
    <location>
        <begin position="164"/>
        <end position="187"/>
    </location>
</feature>
<dbReference type="EMBL" id="JACVVK020000110">
    <property type="protein sequence ID" value="KAK7491821.1"/>
    <property type="molecule type" value="Genomic_DNA"/>
</dbReference>
<keyword evidence="2" id="KW-0472">Membrane</keyword>
<feature type="region of interest" description="Disordered" evidence="1">
    <location>
        <begin position="200"/>
        <end position="224"/>
    </location>
</feature>
<protein>
    <submittedName>
        <fullName evidence="3">Uncharacterized protein</fullName>
    </submittedName>
</protein>
<evidence type="ECO:0000313" key="4">
    <source>
        <dbReference type="Proteomes" id="UP001519460"/>
    </source>
</evidence>
<evidence type="ECO:0000256" key="2">
    <source>
        <dbReference type="SAM" id="Phobius"/>
    </source>
</evidence>
<comment type="caution">
    <text evidence="3">The sequence shown here is derived from an EMBL/GenBank/DDBJ whole genome shotgun (WGS) entry which is preliminary data.</text>
</comment>
<dbReference type="AlphaFoldDB" id="A0ABD0KXN5"/>
<name>A0ABD0KXN5_9CAEN</name>
<evidence type="ECO:0000256" key="1">
    <source>
        <dbReference type="SAM" id="MobiDB-lite"/>
    </source>
</evidence>
<organism evidence="3 4">
    <name type="scientific">Batillaria attramentaria</name>
    <dbReference type="NCBI Taxonomy" id="370345"/>
    <lineage>
        <taxon>Eukaryota</taxon>
        <taxon>Metazoa</taxon>
        <taxon>Spiralia</taxon>
        <taxon>Lophotrochozoa</taxon>
        <taxon>Mollusca</taxon>
        <taxon>Gastropoda</taxon>
        <taxon>Caenogastropoda</taxon>
        <taxon>Sorbeoconcha</taxon>
        <taxon>Cerithioidea</taxon>
        <taxon>Batillariidae</taxon>
        <taxon>Batillaria</taxon>
    </lineage>
</organism>
<keyword evidence="2" id="KW-1133">Transmembrane helix</keyword>
<sequence length="516" mass="57736">GIRTLMFENLEHVRVIECYVDTSTASFVGLTLYTWRNGSENLVSLKYRSRECKTSQQFATCNFGGNGSTTASAQAVIRDLKEGETRTFGCDTTYFDRKTRTETYRTNVTLPYSATEEVLSTSQSEQVWTSNENTSATDTWNGTFALTTTYSVLDFDSERHVVDAVSVAAGASAAFALMIVTIVIWTCRRRSSTCARRRLRQNRPVPAQRDRQQMELPPIPPEVPREVAALPPEGAAPAEYRDASSSDYLTPVYKHSHPTVTTHVAPLEDCENVRVVECVADISNGDVVGIKLYNTSMKKETLVSYDMHSKECVTTATLASCTISNVTSTLTAKVVVTDLNKEETRKYTCEVRHFHTKLWTETYNVNATVKSKGNTTASTRPAETKKGVRMVPVNSCDTVRTVECTADTSSDDFVSLIMLDMNNEDIVSIFIRSRKCKTAKQPAACVFNEENRAVVLKAFLTDLERGETRRYRCDANYFDRIAWTEQFYFNVSVPTRGTGSDRPQEHSDQALPDRSP</sequence>
<dbReference type="Proteomes" id="UP001519460">
    <property type="component" value="Unassembled WGS sequence"/>
</dbReference>
<keyword evidence="4" id="KW-1185">Reference proteome</keyword>
<feature type="region of interest" description="Disordered" evidence="1">
    <location>
        <begin position="494"/>
        <end position="516"/>
    </location>
</feature>
<gene>
    <name evidence="3" type="ORF">BaRGS_00016956</name>
</gene>
<evidence type="ECO:0000313" key="3">
    <source>
        <dbReference type="EMBL" id="KAK7491821.1"/>
    </source>
</evidence>
<keyword evidence="2" id="KW-0812">Transmembrane</keyword>
<feature type="non-terminal residue" evidence="3">
    <location>
        <position position="516"/>
    </location>
</feature>
<proteinExistence type="predicted"/>
<feature type="non-terminal residue" evidence="3">
    <location>
        <position position="1"/>
    </location>
</feature>